<protein>
    <submittedName>
        <fullName evidence="1">Uncharacterized protein</fullName>
    </submittedName>
</protein>
<evidence type="ECO:0000313" key="1">
    <source>
        <dbReference type="EMBL" id="KAF2258693.1"/>
    </source>
</evidence>
<sequence>MGKQMRVLAAALPGIAAPAEPGPQTTTAPSAMDWTTVELGSAIKVCHDAFSAAPLPRSPPLIPIFELHFWLWLPPDPLPLLNANGKTGNPSQKITAFVSLLIATAAGIFLRAVRQMWSASGHRNRPNCPAADASKHRFVARLFFYQPSAFFAQTAGPIRICLGSISALVDLHAQTGRFALRGELQRAAACGRTRCEDNLATRYHLGVRFSWRVDSYMQPHLMESRGRFAQTPLFRLRPSNGPLSLHNLH</sequence>
<keyword evidence="2" id="KW-1185">Reference proteome</keyword>
<reference evidence="2" key="1">
    <citation type="journal article" date="2020" name="Stud. Mycol.">
        <title>101 Dothideomycetes genomes: A test case for predicting lifestyles and emergence of pathogens.</title>
        <authorList>
            <person name="Haridas S."/>
            <person name="Albert R."/>
            <person name="Binder M."/>
            <person name="Bloem J."/>
            <person name="LaButti K."/>
            <person name="Salamov A."/>
            <person name="Andreopoulos B."/>
            <person name="Baker S."/>
            <person name="Barry K."/>
            <person name="Bills G."/>
            <person name="Bluhm B."/>
            <person name="Cannon C."/>
            <person name="Castanera R."/>
            <person name="Culley D."/>
            <person name="Daum C."/>
            <person name="Ezra D."/>
            <person name="Gonzalez J."/>
            <person name="Henrissat B."/>
            <person name="Kuo A."/>
            <person name="Liang C."/>
            <person name="Lipzen A."/>
            <person name="Lutzoni F."/>
            <person name="Magnuson J."/>
            <person name="Mondo S."/>
            <person name="Nolan M."/>
            <person name="Ohm R."/>
            <person name="Pangilinan J."/>
            <person name="Park H.-J."/>
            <person name="Ramirez L."/>
            <person name="Alfaro M."/>
            <person name="Sun H."/>
            <person name="Tritt A."/>
            <person name="Yoshinaga Y."/>
            <person name="Zwiers L.-H."/>
            <person name="Turgeon B."/>
            <person name="Goodwin S."/>
            <person name="Spatafora J."/>
            <person name="Crous P."/>
            <person name="Grigoriev I."/>
        </authorList>
    </citation>
    <scope>NUCLEOTIDE SEQUENCE [LARGE SCALE GENOMIC DNA]</scope>
    <source>
        <strain evidence="2">CBS 304.66</strain>
    </source>
</reference>
<gene>
    <name evidence="1" type="ORF">CC78DRAFT_98034</name>
</gene>
<dbReference type="OrthoDB" id="10674451at2759"/>
<evidence type="ECO:0000313" key="2">
    <source>
        <dbReference type="Proteomes" id="UP000800093"/>
    </source>
</evidence>
<proteinExistence type="predicted"/>
<dbReference type="EMBL" id="ML986742">
    <property type="protein sequence ID" value="KAF2258693.1"/>
    <property type="molecule type" value="Genomic_DNA"/>
</dbReference>
<accession>A0A9P4K0Z6</accession>
<dbReference type="Proteomes" id="UP000800093">
    <property type="component" value="Unassembled WGS sequence"/>
</dbReference>
<name>A0A9P4K0Z6_9PLEO</name>
<comment type="caution">
    <text evidence="1">The sequence shown here is derived from an EMBL/GenBank/DDBJ whole genome shotgun (WGS) entry which is preliminary data.</text>
</comment>
<organism evidence="1 2">
    <name type="scientific">Lojkania enalia</name>
    <dbReference type="NCBI Taxonomy" id="147567"/>
    <lineage>
        <taxon>Eukaryota</taxon>
        <taxon>Fungi</taxon>
        <taxon>Dikarya</taxon>
        <taxon>Ascomycota</taxon>
        <taxon>Pezizomycotina</taxon>
        <taxon>Dothideomycetes</taxon>
        <taxon>Pleosporomycetidae</taxon>
        <taxon>Pleosporales</taxon>
        <taxon>Pleosporales incertae sedis</taxon>
        <taxon>Lojkania</taxon>
    </lineage>
</organism>
<dbReference type="AlphaFoldDB" id="A0A9P4K0Z6"/>